<organism evidence="1 2">
    <name type="scientific">Bacillus phage Karezi</name>
    <dbReference type="NCBI Taxonomy" id="2591398"/>
    <lineage>
        <taxon>Viruses</taxon>
        <taxon>Duplodnaviria</taxon>
        <taxon>Heunggongvirae</taxon>
        <taxon>Uroviricota</taxon>
        <taxon>Caudoviricetes</taxon>
        <taxon>Salasmaviridae</taxon>
        <taxon>Tatarstanvirinae</taxon>
        <taxon>Karezivirus</taxon>
        <taxon>Karezivirus karezi</taxon>
    </lineage>
</organism>
<accession>A0A514AAP1</accession>
<dbReference type="EMBL" id="MN082625">
    <property type="protein sequence ID" value="QDH50350.1"/>
    <property type="molecule type" value="Genomic_DNA"/>
</dbReference>
<evidence type="ECO:0000313" key="2">
    <source>
        <dbReference type="Proteomes" id="UP000317352"/>
    </source>
</evidence>
<evidence type="ECO:0000313" key="1">
    <source>
        <dbReference type="EMBL" id="QDH50350.1"/>
    </source>
</evidence>
<name>A0A514AAP1_9CAUD</name>
<proteinExistence type="predicted"/>
<sequence length="71" mass="8347">MGVIGRLSTKQFSVTLVENPNTYTIDVYDKERQKAVTSQVLSKQYHPKDFAEHKLKQVYRDYELKLSILKK</sequence>
<dbReference type="Proteomes" id="UP000317352">
    <property type="component" value="Genome"/>
</dbReference>
<keyword evidence="2" id="KW-1185">Reference proteome</keyword>
<reference evidence="1 2" key="1">
    <citation type="submission" date="2019-06" db="EMBL/GenBank/DDBJ databases">
        <authorList>
            <person name="Sanders K."/>
            <person name="Barth R."/>
            <person name="Bowles K."/>
            <person name="Glasgow G."/>
            <person name="Gloe M."/>
            <person name="Lewis H."/>
            <person name="McGough T."/>
            <person name="Nutbrown S."/>
            <person name="Romulus S."/>
            <person name="Sergiano J."/>
            <person name="Shin D."/>
            <person name="Suresh M."/>
            <person name="Johnson A."/>
            <person name="Temple L."/>
        </authorList>
    </citation>
    <scope>NUCLEOTIDE SEQUENCE [LARGE SCALE GENOMIC DNA]</scope>
</reference>
<gene>
    <name evidence="1" type="ORF">KAREZI_30</name>
</gene>
<protein>
    <submittedName>
        <fullName evidence="1">Uncharacterized protein</fullName>
    </submittedName>
</protein>